<name>A0ABD0Q7B1_CIRMR</name>
<protein>
    <submittedName>
        <fullName evidence="1">Uncharacterized protein</fullName>
    </submittedName>
</protein>
<reference evidence="1 2" key="1">
    <citation type="submission" date="2024-05" db="EMBL/GenBank/DDBJ databases">
        <title>Genome sequencing and assembly of Indian major carp, Cirrhinus mrigala (Hamilton, 1822).</title>
        <authorList>
            <person name="Mohindra V."/>
            <person name="Chowdhury L.M."/>
            <person name="Lal K."/>
            <person name="Jena J.K."/>
        </authorList>
    </citation>
    <scope>NUCLEOTIDE SEQUENCE [LARGE SCALE GENOMIC DNA]</scope>
    <source>
        <strain evidence="1">CM1030</strain>
        <tissue evidence="1">Blood</tissue>
    </source>
</reference>
<evidence type="ECO:0000313" key="1">
    <source>
        <dbReference type="EMBL" id="KAL0180751.1"/>
    </source>
</evidence>
<accession>A0ABD0Q7B1</accession>
<dbReference type="Proteomes" id="UP001529510">
    <property type="component" value="Unassembled WGS sequence"/>
</dbReference>
<proteinExistence type="predicted"/>
<feature type="non-terminal residue" evidence="1">
    <location>
        <position position="1"/>
    </location>
</feature>
<feature type="non-terminal residue" evidence="1">
    <location>
        <position position="55"/>
    </location>
</feature>
<gene>
    <name evidence="1" type="ORF">M9458_023157</name>
</gene>
<dbReference type="AlphaFoldDB" id="A0ABD0Q7B1"/>
<organism evidence="1 2">
    <name type="scientific">Cirrhinus mrigala</name>
    <name type="common">Mrigala</name>
    <dbReference type="NCBI Taxonomy" id="683832"/>
    <lineage>
        <taxon>Eukaryota</taxon>
        <taxon>Metazoa</taxon>
        <taxon>Chordata</taxon>
        <taxon>Craniata</taxon>
        <taxon>Vertebrata</taxon>
        <taxon>Euteleostomi</taxon>
        <taxon>Actinopterygii</taxon>
        <taxon>Neopterygii</taxon>
        <taxon>Teleostei</taxon>
        <taxon>Ostariophysi</taxon>
        <taxon>Cypriniformes</taxon>
        <taxon>Cyprinidae</taxon>
        <taxon>Labeoninae</taxon>
        <taxon>Labeonini</taxon>
        <taxon>Cirrhinus</taxon>
    </lineage>
</organism>
<evidence type="ECO:0000313" key="2">
    <source>
        <dbReference type="Proteomes" id="UP001529510"/>
    </source>
</evidence>
<comment type="caution">
    <text evidence="1">The sequence shown here is derived from an EMBL/GenBank/DDBJ whole genome shotgun (WGS) entry which is preliminary data.</text>
</comment>
<sequence length="55" mass="6138">VLSTGVYCKRRIPRKANDGLVIGDLTVHDGVWILSHGLRPGPDQKEDLDQTWPLT</sequence>
<dbReference type="EMBL" id="JAMKFB020000011">
    <property type="protein sequence ID" value="KAL0180751.1"/>
    <property type="molecule type" value="Genomic_DNA"/>
</dbReference>
<keyword evidence="2" id="KW-1185">Reference proteome</keyword>